<reference evidence="3 4" key="1">
    <citation type="journal article" date="2014" name="Mol. Plant">
        <title>Chromosome Scale Genome Assembly and Transcriptome Profiling of Nannochloropsis gaditana in Nitrogen Depletion.</title>
        <authorList>
            <person name="Corteggiani Carpinelli E."/>
            <person name="Telatin A."/>
            <person name="Vitulo N."/>
            <person name="Forcato C."/>
            <person name="D'Angelo M."/>
            <person name="Schiavon R."/>
            <person name="Vezzi A."/>
            <person name="Giacometti G.M."/>
            <person name="Morosinotto T."/>
            <person name="Valle G."/>
        </authorList>
    </citation>
    <scope>NUCLEOTIDE SEQUENCE [LARGE SCALE GENOMIC DNA]</scope>
    <source>
        <strain evidence="3 4">B-31</strain>
    </source>
</reference>
<accession>W7TIQ1</accession>
<feature type="compositionally biased region" description="Low complexity" evidence="1">
    <location>
        <begin position="51"/>
        <end position="65"/>
    </location>
</feature>
<protein>
    <submittedName>
        <fullName evidence="3">Uncharacterized protein</fullName>
    </submittedName>
</protein>
<keyword evidence="4" id="KW-1185">Reference proteome</keyword>
<evidence type="ECO:0000256" key="2">
    <source>
        <dbReference type="SAM" id="Phobius"/>
    </source>
</evidence>
<proteinExistence type="predicted"/>
<dbReference type="OrthoDB" id="199699at2759"/>
<feature type="region of interest" description="Disordered" evidence="1">
    <location>
        <begin position="1"/>
        <end position="86"/>
    </location>
</feature>
<sequence>MPPPSPRDLRPRSDSHDTQDTGDAELGEINIPDSTDASVPRSFIRKKDKLSTSNTSISSSNSTRRCNSEWHSAVSSHDGEDLKPPGTPSQIHLMSSMHSQVVNVVHHVQDYLHHMPKWQYRLLLCTVIILFVSLVLVLTVSVLYGFNMALPHIRVTNVRLALPPPHVDSAGHIPIVSTILFSNPNSFFTTSSLSPIRIYALPSRSPESLLALTAPRTIRLAGHEEGYSFDVNFTLKDVGSIDGGNATVAAVLEVSKECRKGLGLEAGLGPRLEMHAWVGKRGRKASDACSCVFRLFLVHRAKIVCSTRQVLVKSP</sequence>
<feature type="transmembrane region" description="Helical" evidence="2">
    <location>
        <begin position="122"/>
        <end position="146"/>
    </location>
</feature>
<comment type="caution">
    <text evidence="3">The sequence shown here is derived from an EMBL/GenBank/DDBJ whole genome shotgun (WGS) entry which is preliminary data.</text>
</comment>
<gene>
    <name evidence="3" type="ORF">Naga_100103g12</name>
</gene>
<dbReference type="AlphaFoldDB" id="W7TIQ1"/>
<feature type="compositionally biased region" description="Basic and acidic residues" evidence="1">
    <location>
        <begin position="7"/>
        <end position="19"/>
    </location>
</feature>
<evidence type="ECO:0000313" key="3">
    <source>
        <dbReference type="EMBL" id="EWM26900.1"/>
    </source>
</evidence>
<dbReference type="Proteomes" id="UP000019335">
    <property type="component" value="Chromosome 8"/>
</dbReference>
<keyword evidence="2" id="KW-1133">Transmembrane helix</keyword>
<evidence type="ECO:0000313" key="4">
    <source>
        <dbReference type="Proteomes" id="UP000019335"/>
    </source>
</evidence>
<keyword evidence="2" id="KW-0472">Membrane</keyword>
<dbReference type="EMBL" id="AZIL01000567">
    <property type="protein sequence ID" value="EWM26900.1"/>
    <property type="molecule type" value="Genomic_DNA"/>
</dbReference>
<organism evidence="3 4">
    <name type="scientific">Nannochloropsis gaditana</name>
    <dbReference type="NCBI Taxonomy" id="72520"/>
    <lineage>
        <taxon>Eukaryota</taxon>
        <taxon>Sar</taxon>
        <taxon>Stramenopiles</taxon>
        <taxon>Ochrophyta</taxon>
        <taxon>Eustigmatophyceae</taxon>
        <taxon>Eustigmatales</taxon>
        <taxon>Monodopsidaceae</taxon>
        <taxon>Nannochloropsis</taxon>
    </lineage>
</organism>
<evidence type="ECO:0000256" key="1">
    <source>
        <dbReference type="SAM" id="MobiDB-lite"/>
    </source>
</evidence>
<keyword evidence="2" id="KW-0812">Transmembrane</keyword>
<name>W7TIQ1_9STRA</name>